<keyword evidence="3" id="KW-1185">Reference proteome</keyword>
<comment type="caution">
    <text evidence="2">The sequence shown here is derived from an EMBL/GenBank/DDBJ whole genome shotgun (WGS) entry which is preliminary data.</text>
</comment>
<evidence type="ECO:0000256" key="1">
    <source>
        <dbReference type="SAM" id="MobiDB-lite"/>
    </source>
</evidence>
<reference evidence="2 3" key="1">
    <citation type="journal article" date="2023" name="Plants (Basel)">
        <title>Bridging the Gap: Combining Genomics and Transcriptomics Approaches to Understand Stylosanthes scabra, an Orphan Legume from the Brazilian Caatinga.</title>
        <authorList>
            <person name="Ferreira-Neto J.R.C."/>
            <person name="da Silva M.D."/>
            <person name="Binneck E."/>
            <person name="de Melo N.F."/>
            <person name="da Silva R.H."/>
            <person name="de Melo A.L.T.M."/>
            <person name="Pandolfi V."/>
            <person name="Bustamante F.O."/>
            <person name="Brasileiro-Vidal A.C."/>
            <person name="Benko-Iseppon A.M."/>
        </authorList>
    </citation>
    <scope>NUCLEOTIDE SEQUENCE [LARGE SCALE GENOMIC DNA]</scope>
    <source>
        <tissue evidence="2">Leaves</tissue>
    </source>
</reference>
<name>A0ABU6UJ56_9FABA</name>
<dbReference type="EMBL" id="JASCZI010121142">
    <property type="protein sequence ID" value="MED6160088.1"/>
    <property type="molecule type" value="Genomic_DNA"/>
</dbReference>
<feature type="region of interest" description="Disordered" evidence="1">
    <location>
        <begin position="16"/>
        <end position="178"/>
    </location>
</feature>
<evidence type="ECO:0000313" key="3">
    <source>
        <dbReference type="Proteomes" id="UP001341840"/>
    </source>
</evidence>
<sequence>MQLKFTSAGSLLSSALTSSADTGGVRSPCLPVQGSVPSSQPECRPADEIPVDATQRQSALHPERPVVPNVPDNRRPGRKMMVGMRTTARDWQGLDDMMADDTPAEQPTQKIRRMPESYGQRRGAGRVGRGGRGRGEGVTQSLPSKPDTQFDGSQVHLDLNEPVSGSSHAFMALGGTPP</sequence>
<accession>A0ABU6UJ56</accession>
<evidence type="ECO:0000313" key="2">
    <source>
        <dbReference type="EMBL" id="MED6160088.1"/>
    </source>
</evidence>
<gene>
    <name evidence="2" type="ORF">PIB30_048145</name>
</gene>
<dbReference type="Proteomes" id="UP001341840">
    <property type="component" value="Unassembled WGS sequence"/>
</dbReference>
<feature type="compositionally biased region" description="Polar residues" evidence="1">
    <location>
        <begin position="138"/>
        <end position="152"/>
    </location>
</feature>
<protein>
    <submittedName>
        <fullName evidence="2">Uncharacterized protein</fullName>
    </submittedName>
</protein>
<organism evidence="2 3">
    <name type="scientific">Stylosanthes scabra</name>
    <dbReference type="NCBI Taxonomy" id="79078"/>
    <lineage>
        <taxon>Eukaryota</taxon>
        <taxon>Viridiplantae</taxon>
        <taxon>Streptophyta</taxon>
        <taxon>Embryophyta</taxon>
        <taxon>Tracheophyta</taxon>
        <taxon>Spermatophyta</taxon>
        <taxon>Magnoliopsida</taxon>
        <taxon>eudicotyledons</taxon>
        <taxon>Gunneridae</taxon>
        <taxon>Pentapetalae</taxon>
        <taxon>rosids</taxon>
        <taxon>fabids</taxon>
        <taxon>Fabales</taxon>
        <taxon>Fabaceae</taxon>
        <taxon>Papilionoideae</taxon>
        <taxon>50 kb inversion clade</taxon>
        <taxon>dalbergioids sensu lato</taxon>
        <taxon>Dalbergieae</taxon>
        <taxon>Pterocarpus clade</taxon>
        <taxon>Stylosanthes</taxon>
    </lineage>
</organism>
<proteinExistence type="predicted"/>